<gene>
    <name evidence="1" type="ORF">BDV41DRAFT_574538</name>
</gene>
<organism evidence="1 2">
    <name type="scientific">Aspergillus transmontanensis</name>
    <dbReference type="NCBI Taxonomy" id="1034304"/>
    <lineage>
        <taxon>Eukaryota</taxon>
        <taxon>Fungi</taxon>
        <taxon>Dikarya</taxon>
        <taxon>Ascomycota</taxon>
        <taxon>Pezizomycotina</taxon>
        <taxon>Eurotiomycetes</taxon>
        <taxon>Eurotiomycetidae</taxon>
        <taxon>Eurotiales</taxon>
        <taxon>Aspergillaceae</taxon>
        <taxon>Aspergillus</taxon>
        <taxon>Aspergillus subgen. Circumdati</taxon>
    </lineage>
</organism>
<dbReference type="AlphaFoldDB" id="A0A5N6W4S9"/>
<proteinExistence type="predicted"/>
<dbReference type="EMBL" id="ML738310">
    <property type="protein sequence ID" value="KAE8315831.1"/>
    <property type="molecule type" value="Genomic_DNA"/>
</dbReference>
<evidence type="ECO:0000313" key="1">
    <source>
        <dbReference type="EMBL" id="KAE8315831.1"/>
    </source>
</evidence>
<dbReference type="SUPFAM" id="SSF52047">
    <property type="entry name" value="RNI-like"/>
    <property type="match status" value="1"/>
</dbReference>
<name>A0A5N6W4S9_9EURO</name>
<keyword evidence="2" id="KW-1185">Reference proteome</keyword>
<evidence type="ECO:0008006" key="3">
    <source>
        <dbReference type="Google" id="ProtNLM"/>
    </source>
</evidence>
<protein>
    <recommendedName>
        <fullName evidence="3">F-box domain-containing protein</fullName>
    </recommendedName>
</protein>
<reference evidence="2" key="1">
    <citation type="submission" date="2019-04" db="EMBL/GenBank/DDBJ databases">
        <title>Friends and foes A comparative genomics studyof 23 Aspergillus species from section Flavi.</title>
        <authorList>
            <consortium name="DOE Joint Genome Institute"/>
            <person name="Kjaerbolling I."/>
            <person name="Vesth T."/>
            <person name="Frisvad J.C."/>
            <person name="Nybo J.L."/>
            <person name="Theobald S."/>
            <person name="Kildgaard S."/>
            <person name="Isbrandt T."/>
            <person name="Kuo A."/>
            <person name="Sato A."/>
            <person name="Lyhne E.K."/>
            <person name="Kogle M.E."/>
            <person name="Wiebenga A."/>
            <person name="Kun R.S."/>
            <person name="Lubbers R.J."/>
            <person name="Makela M.R."/>
            <person name="Barry K."/>
            <person name="Chovatia M."/>
            <person name="Clum A."/>
            <person name="Daum C."/>
            <person name="Haridas S."/>
            <person name="He G."/>
            <person name="LaButti K."/>
            <person name="Lipzen A."/>
            <person name="Mondo S."/>
            <person name="Riley R."/>
            <person name="Salamov A."/>
            <person name="Simmons B.A."/>
            <person name="Magnuson J.K."/>
            <person name="Henrissat B."/>
            <person name="Mortensen U.H."/>
            <person name="Larsen T.O."/>
            <person name="Devries R.P."/>
            <person name="Grigoriev I.V."/>
            <person name="Machida M."/>
            <person name="Baker S.E."/>
            <person name="Andersen M.R."/>
        </authorList>
    </citation>
    <scope>NUCLEOTIDE SEQUENCE [LARGE SCALE GENOMIC DNA]</scope>
    <source>
        <strain evidence="2">CBS 130015</strain>
    </source>
</reference>
<dbReference type="Proteomes" id="UP000325433">
    <property type="component" value="Unassembled WGS sequence"/>
</dbReference>
<dbReference type="Gene3D" id="3.80.10.10">
    <property type="entry name" value="Ribonuclease Inhibitor"/>
    <property type="match status" value="1"/>
</dbReference>
<dbReference type="InterPro" id="IPR032675">
    <property type="entry name" value="LRR_dom_sf"/>
</dbReference>
<accession>A0A5N6W4S9</accession>
<sequence length="472" mass="53493">MNKLPPEIVLQILGILKHEDNSIAPLLRLNSQWFNCGISVLWGDDCLGEGKESELAKVHEDRRQIYASVIRSFNLTVNQRASQTAFRYLAFPKLICLTIAFEPPTYEEDQIPGSLVSQDKIDLQPYLHSSLRYLWVTGYVNADLLGFPDTYCCHLRTLFITNINARPHHTLEVLSRVLQNNGTVINVALTWKDPARRMAADIFNILAKHNNLRHLTTDGFVNKYLLETLSKSSPFIALRDLNIRVTDDALSSLLAVAGSIRDLKRLHLDMSESSDTSVLDSTVFPSISKLRGLHSLELSIHGSTEVISNEDLLSLGSLTQLRELRLLSNDSFSFQAPHFTDSDFERLVANLPHLVVIKLKLTGSILTAVCLGILGKHCPLLEILYLAGHFNMMVLNPEKVPFLPRLTHLAVGAFIDTQSEIGAAYEHVLQIERLFPKLRGLKHFETIHFRDLPQDMAFSHWIIYYREKGRRR</sequence>
<evidence type="ECO:0000313" key="2">
    <source>
        <dbReference type="Proteomes" id="UP000325433"/>
    </source>
</evidence>